<accession>A0A9X3UEJ4</accession>
<protein>
    <submittedName>
        <fullName evidence="3">PH domain-containing protein</fullName>
    </submittedName>
</protein>
<dbReference type="AlphaFoldDB" id="A0A9X3UEJ4"/>
<evidence type="ECO:0000313" key="3">
    <source>
        <dbReference type="EMBL" id="MDA5397190.1"/>
    </source>
</evidence>
<dbReference type="RefSeq" id="WP_267988657.1">
    <property type="nucleotide sequence ID" value="NZ_JAPJZI010000001.1"/>
</dbReference>
<evidence type="ECO:0000313" key="4">
    <source>
        <dbReference type="Proteomes" id="UP001151234"/>
    </source>
</evidence>
<dbReference type="EMBL" id="JAPJZI010000001">
    <property type="protein sequence ID" value="MDA5397190.1"/>
    <property type="molecule type" value="Genomic_DNA"/>
</dbReference>
<dbReference type="InterPro" id="IPR037063">
    <property type="entry name" value="PHb_sf"/>
</dbReference>
<dbReference type="Proteomes" id="UP001151234">
    <property type="component" value="Unassembled WGS sequence"/>
</dbReference>
<keyword evidence="4" id="KW-1185">Reference proteome</keyword>
<dbReference type="InterPro" id="IPR039519">
    <property type="entry name" value="YokE-like_PH"/>
</dbReference>
<gene>
    <name evidence="3" type="ORF">OQ273_01285</name>
</gene>
<comment type="caution">
    <text evidence="3">The sequence shown here is derived from an EMBL/GenBank/DDBJ whole genome shotgun (WGS) entry which is preliminary data.</text>
</comment>
<proteinExistence type="predicted"/>
<dbReference type="Pfam" id="PF14470">
    <property type="entry name" value="bPH_3"/>
    <property type="match status" value="1"/>
</dbReference>
<name>A0A9X3UEJ4_9HYPH</name>
<feature type="compositionally biased region" description="Low complexity" evidence="1">
    <location>
        <begin position="186"/>
        <end position="201"/>
    </location>
</feature>
<reference evidence="3" key="1">
    <citation type="submission" date="2022-11" db="EMBL/GenBank/DDBJ databases">
        <title>Draft genome sequence of Hoeflea poritis E7-10 and Hoeflea prorocentri PM5-8, separated from scleractinian coral Porites lutea and marine dinoflagellate.</title>
        <authorList>
            <person name="Zhang G."/>
            <person name="Wei Q."/>
            <person name="Cai L."/>
        </authorList>
    </citation>
    <scope>NUCLEOTIDE SEQUENCE</scope>
    <source>
        <strain evidence="3">PM5-8</strain>
    </source>
</reference>
<evidence type="ECO:0000259" key="2">
    <source>
        <dbReference type="Pfam" id="PF14470"/>
    </source>
</evidence>
<feature type="region of interest" description="Disordered" evidence="1">
    <location>
        <begin position="228"/>
        <end position="250"/>
    </location>
</feature>
<organism evidence="3 4">
    <name type="scientific">Hoeflea prorocentri</name>
    <dbReference type="NCBI Taxonomy" id="1922333"/>
    <lineage>
        <taxon>Bacteria</taxon>
        <taxon>Pseudomonadati</taxon>
        <taxon>Pseudomonadota</taxon>
        <taxon>Alphaproteobacteria</taxon>
        <taxon>Hyphomicrobiales</taxon>
        <taxon>Rhizobiaceae</taxon>
        <taxon>Hoeflea</taxon>
    </lineage>
</organism>
<feature type="region of interest" description="Disordered" evidence="1">
    <location>
        <begin position="186"/>
        <end position="215"/>
    </location>
</feature>
<dbReference type="Gene3D" id="2.30.29.50">
    <property type="entry name" value="Bacterial Pleckstrin homology domain"/>
    <property type="match status" value="1"/>
</dbReference>
<evidence type="ECO:0000256" key="1">
    <source>
        <dbReference type="SAM" id="MobiDB-lite"/>
    </source>
</evidence>
<sequence>MNEDLIETLPAALSVKVRETIDSGETIIVALKGSFKEALVCTDRRVIIVKTGFMTGNSFGVNVFQLPYKNISSVEVKYGALTGYFELSASGVANTIKSYWTIGGEGDATQAPNSVSLNTRQMAERFQAACNLITSKMSSGDTHQSGPACAPASLADEISKLAALVRDGFLTQAEFETQKEALLGAGSAPAAALPEATPTATDRLDDDPQDEVDAKWGRFDKIIAAEVEKRKEMAEQPSHSTSRPAFGKRR</sequence>
<feature type="domain" description="YokE-like PH" evidence="2">
    <location>
        <begin position="22"/>
        <end position="97"/>
    </location>
</feature>